<dbReference type="EMBL" id="JXLN01005493">
    <property type="protein sequence ID" value="KPM03601.1"/>
    <property type="molecule type" value="Genomic_DNA"/>
</dbReference>
<protein>
    <submittedName>
        <fullName evidence="1">Uncharacterized protein</fullName>
    </submittedName>
</protein>
<gene>
    <name evidence="1" type="ORF">QR98_0020340</name>
</gene>
<name>A0A131ZY44_SARSC</name>
<evidence type="ECO:0000313" key="2">
    <source>
        <dbReference type="Proteomes" id="UP000616769"/>
    </source>
</evidence>
<comment type="caution">
    <text evidence="1">The sequence shown here is derived from an EMBL/GenBank/DDBJ whole genome shotgun (WGS) entry which is preliminary data.</text>
</comment>
<organism evidence="1 2">
    <name type="scientific">Sarcoptes scabiei</name>
    <name type="common">Itch mite</name>
    <name type="synonym">Acarus scabiei</name>
    <dbReference type="NCBI Taxonomy" id="52283"/>
    <lineage>
        <taxon>Eukaryota</taxon>
        <taxon>Metazoa</taxon>
        <taxon>Ecdysozoa</taxon>
        <taxon>Arthropoda</taxon>
        <taxon>Chelicerata</taxon>
        <taxon>Arachnida</taxon>
        <taxon>Acari</taxon>
        <taxon>Acariformes</taxon>
        <taxon>Sarcoptiformes</taxon>
        <taxon>Astigmata</taxon>
        <taxon>Psoroptidia</taxon>
        <taxon>Sarcoptoidea</taxon>
        <taxon>Sarcoptidae</taxon>
        <taxon>Sarcoptinae</taxon>
        <taxon>Sarcoptes</taxon>
    </lineage>
</organism>
<dbReference type="VEuPathDB" id="VectorBase:SSCA007124"/>
<proteinExistence type="predicted"/>
<dbReference type="AlphaFoldDB" id="A0A131ZY44"/>
<dbReference type="Proteomes" id="UP000616769">
    <property type="component" value="Unassembled WGS sequence"/>
</dbReference>
<accession>A0A131ZY44</accession>
<sequence>MPINNQYDSVCEKNLIKITIFSIDSYITKPDLILDETYSKFRKANINQATVIRVFGSTDDVLFPKI</sequence>
<evidence type="ECO:0000313" key="1">
    <source>
        <dbReference type="EMBL" id="KPM03601.1"/>
    </source>
</evidence>
<reference evidence="1 2" key="1">
    <citation type="journal article" date="2015" name="Parasit. Vectors">
        <title>Draft genome of the scabies mite.</title>
        <authorList>
            <person name="Rider S.D.Jr."/>
            <person name="Morgan M.S."/>
            <person name="Arlian L.G."/>
        </authorList>
    </citation>
    <scope>NUCLEOTIDE SEQUENCE [LARGE SCALE GENOMIC DNA]</scope>
    <source>
        <strain evidence="1">Arlian Lab</strain>
    </source>
</reference>